<feature type="transmembrane region" description="Helical" evidence="1">
    <location>
        <begin position="40"/>
        <end position="59"/>
    </location>
</feature>
<evidence type="ECO:0000256" key="1">
    <source>
        <dbReference type="SAM" id="Phobius"/>
    </source>
</evidence>
<gene>
    <name evidence="2" type="ORF">ABIF63_004114</name>
</gene>
<dbReference type="EMBL" id="JBEPTQ010000002">
    <property type="protein sequence ID" value="MET4720008.1"/>
    <property type="molecule type" value="Genomic_DNA"/>
</dbReference>
<feature type="transmembrane region" description="Helical" evidence="1">
    <location>
        <begin position="134"/>
        <end position="151"/>
    </location>
</feature>
<feature type="transmembrane region" description="Helical" evidence="1">
    <location>
        <begin position="279"/>
        <end position="296"/>
    </location>
</feature>
<feature type="transmembrane region" description="Helical" evidence="1">
    <location>
        <begin position="245"/>
        <end position="267"/>
    </location>
</feature>
<evidence type="ECO:0000313" key="3">
    <source>
        <dbReference type="Proteomes" id="UP001549291"/>
    </source>
</evidence>
<feature type="transmembrane region" description="Helical" evidence="1">
    <location>
        <begin position="7"/>
        <end position="28"/>
    </location>
</feature>
<feature type="transmembrane region" description="Helical" evidence="1">
    <location>
        <begin position="359"/>
        <end position="376"/>
    </location>
</feature>
<comment type="caution">
    <text evidence="2">The sequence shown here is derived from an EMBL/GenBank/DDBJ whole genome shotgun (WGS) entry which is preliminary data.</text>
</comment>
<feature type="transmembrane region" description="Helical" evidence="1">
    <location>
        <begin position="211"/>
        <end position="239"/>
    </location>
</feature>
<keyword evidence="1" id="KW-0812">Transmembrane</keyword>
<feature type="transmembrane region" description="Helical" evidence="1">
    <location>
        <begin position="64"/>
        <end position="82"/>
    </location>
</feature>
<keyword evidence="1" id="KW-0472">Membrane</keyword>
<protein>
    <recommendedName>
        <fullName evidence="4">Oligosaccharide repeat unit polymerase</fullName>
    </recommendedName>
</protein>
<feature type="transmembrane region" description="Helical" evidence="1">
    <location>
        <begin position="94"/>
        <end position="113"/>
    </location>
</feature>
<reference evidence="2 3" key="1">
    <citation type="submission" date="2024-06" db="EMBL/GenBank/DDBJ databases">
        <title>Genomic Encyclopedia of Type Strains, Phase V (KMG-V): Genome sequencing to study the core and pangenomes of soil and plant-associated prokaryotes.</title>
        <authorList>
            <person name="Whitman W."/>
        </authorList>
    </citation>
    <scope>NUCLEOTIDE SEQUENCE [LARGE SCALE GENOMIC DNA]</scope>
    <source>
        <strain evidence="2 3">USDA 160</strain>
    </source>
</reference>
<keyword evidence="1" id="KW-1133">Transmembrane helix</keyword>
<feature type="transmembrane region" description="Helical" evidence="1">
    <location>
        <begin position="332"/>
        <end position="353"/>
    </location>
</feature>
<feature type="transmembrane region" description="Helical" evidence="1">
    <location>
        <begin position="397"/>
        <end position="421"/>
    </location>
</feature>
<evidence type="ECO:0008006" key="4">
    <source>
        <dbReference type="Google" id="ProtNLM"/>
    </source>
</evidence>
<organism evidence="2 3">
    <name type="scientific">Bradyrhizobium japonicum</name>
    <dbReference type="NCBI Taxonomy" id="375"/>
    <lineage>
        <taxon>Bacteria</taxon>
        <taxon>Pseudomonadati</taxon>
        <taxon>Pseudomonadota</taxon>
        <taxon>Alphaproteobacteria</taxon>
        <taxon>Hyphomicrobiales</taxon>
        <taxon>Nitrobacteraceae</taxon>
        <taxon>Bradyrhizobium</taxon>
    </lineage>
</organism>
<feature type="transmembrane region" description="Helical" evidence="1">
    <location>
        <begin position="178"/>
        <end position="199"/>
    </location>
</feature>
<evidence type="ECO:0000313" key="2">
    <source>
        <dbReference type="EMBL" id="MET4720008.1"/>
    </source>
</evidence>
<accession>A0ABV2RST8</accession>
<dbReference type="Proteomes" id="UP001549291">
    <property type="component" value="Unassembled WGS sequence"/>
</dbReference>
<dbReference type="RefSeq" id="WP_248878867.1">
    <property type="nucleotide sequence ID" value="NZ_CP081350.1"/>
</dbReference>
<proteinExistence type="predicted"/>
<name>A0ABV2RST8_BRAJP</name>
<sequence length="426" mass="47146">MRHIRLLAPIYLHVTAFCLTLFIASQLYPDYHIAFRRDQLPFALAAVAAFLPVAAVFAISEFSFGYFIGFYFYSMIAGYLWLNSFSEFQYDHRLAGISAYASAVAFLLPAVLLKAPLRQLWTPSRVAFDRLLDAILLGGGATLLAAAAYHFDLAQLLKLIRLDGDIYVSRDAFKFPKLLNYLLGITASALLPFAFACFAERRMIMRAATTLGLLLLFYPVTLSKFALFSAAWISLIALAARLMEARLLVIVSLLAPTVIGILMIILWKFGVLQTSVAHPYFALINLRMMTFPSLAMDYYNEFFSKNDLTLFCQISVLKTLAACPYREQLGIVIYKAFGIGGYFNASLFATEGIASVGNWWAPTTAFAGGLVVALGNRISAGLPPRFVLMSAALLPQVFLNVPLTVVLVTHGFLVLLVLWYITPRAA</sequence>
<keyword evidence="3" id="KW-1185">Reference proteome</keyword>